<name>A0A0G4PWK0_PENC3</name>
<evidence type="ECO:0000256" key="1">
    <source>
        <dbReference type="ARBA" id="ARBA00022793"/>
    </source>
</evidence>
<reference evidence="3 4" key="1">
    <citation type="journal article" date="2014" name="Nat. Commun.">
        <title>Multiple recent horizontal transfers of a large genomic region in cheese making fungi.</title>
        <authorList>
            <person name="Cheeseman K."/>
            <person name="Ropars J."/>
            <person name="Renault P."/>
            <person name="Dupont J."/>
            <person name="Gouzy J."/>
            <person name="Branca A."/>
            <person name="Abraham A.L."/>
            <person name="Ceppi M."/>
            <person name="Conseiller E."/>
            <person name="Debuchy R."/>
            <person name="Malagnac F."/>
            <person name="Goarin A."/>
            <person name="Silar P."/>
            <person name="Lacoste S."/>
            <person name="Sallet E."/>
            <person name="Bensimon A."/>
            <person name="Giraud T."/>
            <person name="Brygoo Y."/>
        </authorList>
    </citation>
    <scope>NUCLEOTIDE SEQUENCE [LARGE SCALE GENOMIC DNA]</scope>
    <source>
        <strain evidence="4">FM 013</strain>
    </source>
</reference>
<evidence type="ECO:0000313" key="3">
    <source>
        <dbReference type="EMBL" id="CRL30785.1"/>
    </source>
</evidence>
<keyword evidence="1" id="KW-0210">Decarboxylase</keyword>
<dbReference type="GO" id="GO:0008654">
    <property type="term" value="P:phospholipid biosynthetic process"/>
    <property type="evidence" value="ECO:0007669"/>
    <property type="project" value="InterPro"/>
</dbReference>
<dbReference type="AlphaFoldDB" id="A0A0G4PWK0"/>
<dbReference type="GO" id="GO:0004609">
    <property type="term" value="F:phosphatidylserine decarboxylase activity"/>
    <property type="evidence" value="ECO:0007669"/>
    <property type="project" value="InterPro"/>
</dbReference>
<sequence length="214" mass="24505">MNTPESAAHVEPFYNKPIYSKDIKLYHKPPSRECGSFNEFFSRIKWPVSELLQRLGPDFDNGSLMHTFLLSQDYRRQHAPVNGKKRDGARLAADRGLAREETEISRRHHKKKVEFRSLDAPDDAGYQWCQTRGLIIIDTVVHGKVAVLLIRMAQVSSVAMSVQKEYCVQKGDKISYFLFGGSDIAIVFQNGVKFRDDLEINKTKINVRDKLATF</sequence>
<keyword evidence="4" id="KW-1185">Reference proteome</keyword>
<evidence type="ECO:0000256" key="2">
    <source>
        <dbReference type="ARBA" id="ARBA00023239"/>
    </source>
</evidence>
<dbReference type="STRING" id="1429867.A0A0G4PWK0"/>
<keyword evidence="2" id="KW-0456">Lyase</keyword>
<dbReference type="PANTHER" id="PTHR10067:SF13">
    <property type="entry name" value="PHOSPHATIDYLSERINE DECARBOXYLASE"/>
    <property type="match status" value="1"/>
</dbReference>
<dbReference type="PANTHER" id="PTHR10067">
    <property type="entry name" value="PHOSPHATIDYLSERINE DECARBOXYLASE"/>
    <property type="match status" value="1"/>
</dbReference>
<evidence type="ECO:0000313" key="4">
    <source>
        <dbReference type="Proteomes" id="UP000053732"/>
    </source>
</evidence>
<protein>
    <submittedName>
        <fullName evidence="3">Phosphatidylserine decarboxylase-related</fullName>
    </submittedName>
</protein>
<organism evidence="3 4">
    <name type="scientific">Penicillium camemberti (strain FM 013)</name>
    <dbReference type="NCBI Taxonomy" id="1429867"/>
    <lineage>
        <taxon>Eukaryota</taxon>
        <taxon>Fungi</taxon>
        <taxon>Dikarya</taxon>
        <taxon>Ascomycota</taxon>
        <taxon>Pezizomycotina</taxon>
        <taxon>Eurotiomycetes</taxon>
        <taxon>Eurotiomycetidae</taxon>
        <taxon>Eurotiales</taxon>
        <taxon>Aspergillaceae</taxon>
        <taxon>Penicillium</taxon>
    </lineage>
</organism>
<dbReference type="Pfam" id="PF02666">
    <property type="entry name" value="PS_Dcarbxylase"/>
    <property type="match status" value="1"/>
</dbReference>
<dbReference type="InterPro" id="IPR003817">
    <property type="entry name" value="PS_Dcarbxylase"/>
</dbReference>
<dbReference type="EMBL" id="HG793192">
    <property type="protein sequence ID" value="CRL30785.1"/>
    <property type="molecule type" value="Genomic_DNA"/>
</dbReference>
<gene>
    <name evidence="3" type="ORF">PCAMFM013_S059g000026</name>
</gene>
<accession>A0A0G4PWK0</accession>
<proteinExistence type="predicted"/>
<dbReference type="Proteomes" id="UP000053732">
    <property type="component" value="Unassembled WGS sequence"/>
</dbReference>